<gene>
    <name evidence="1" type="ORF">O6H91_18G002400</name>
</gene>
<reference evidence="2" key="1">
    <citation type="journal article" date="2024" name="Proc. Natl. Acad. Sci. U.S.A.">
        <title>Extraordinary preservation of gene collinearity over three hundred million years revealed in homosporous lycophytes.</title>
        <authorList>
            <person name="Li C."/>
            <person name="Wickell D."/>
            <person name="Kuo L.Y."/>
            <person name="Chen X."/>
            <person name="Nie B."/>
            <person name="Liao X."/>
            <person name="Peng D."/>
            <person name="Ji J."/>
            <person name="Jenkins J."/>
            <person name="Williams M."/>
            <person name="Shu S."/>
            <person name="Plott C."/>
            <person name="Barry K."/>
            <person name="Rajasekar S."/>
            <person name="Grimwood J."/>
            <person name="Han X."/>
            <person name="Sun S."/>
            <person name="Hou Z."/>
            <person name="He W."/>
            <person name="Dai G."/>
            <person name="Sun C."/>
            <person name="Schmutz J."/>
            <person name="Leebens-Mack J.H."/>
            <person name="Li F.W."/>
            <person name="Wang L."/>
        </authorList>
    </citation>
    <scope>NUCLEOTIDE SEQUENCE [LARGE SCALE GENOMIC DNA]</scope>
    <source>
        <strain evidence="2">cv. PW_Plant_1</strain>
    </source>
</reference>
<accession>A0ACC2AXJ3</accession>
<keyword evidence="2" id="KW-1185">Reference proteome</keyword>
<evidence type="ECO:0000313" key="2">
    <source>
        <dbReference type="Proteomes" id="UP001162992"/>
    </source>
</evidence>
<dbReference type="Proteomes" id="UP001162992">
    <property type="component" value="Chromosome 18"/>
</dbReference>
<comment type="caution">
    <text evidence="1">The sequence shown here is derived from an EMBL/GenBank/DDBJ whole genome shotgun (WGS) entry which is preliminary data.</text>
</comment>
<proteinExistence type="predicted"/>
<evidence type="ECO:0000313" key="1">
    <source>
        <dbReference type="EMBL" id="KAJ7522224.1"/>
    </source>
</evidence>
<name>A0ACC2AXJ3_DIPCM</name>
<sequence length="123" mass="14245">MKCFCFCSYVLPDASATPQNISKSSNACSAFLPKASKNREREAKGEDGLWPRKMNKLFSGKKNLIDEIFIIKNRSMAASRLWLVKCQMSANYWRDGKWQKRLDGKFQKRSMSTSIPKRDRLQN</sequence>
<organism evidence="1 2">
    <name type="scientific">Diphasiastrum complanatum</name>
    <name type="common">Issler's clubmoss</name>
    <name type="synonym">Lycopodium complanatum</name>
    <dbReference type="NCBI Taxonomy" id="34168"/>
    <lineage>
        <taxon>Eukaryota</taxon>
        <taxon>Viridiplantae</taxon>
        <taxon>Streptophyta</taxon>
        <taxon>Embryophyta</taxon>
        <taxon>Tracheophyta</taxon>
        <taxon>Lycopodiopsida</taxon>
        <taxon>Lycopodiales</taxon>
        <taxon>Lycopodiaceae</taxon>
        <taxon>Lycopodioideae</taxon>
        <taxon>Diphasiastrum</taxon>
    </lineage>
</organism>
<protein>
    <submittedName>
        <fullName evidence="1">Uncharacterized protein</fullName>
    </submittedName>
</protein>
<dbReference type="EMBL" id="CM055109">
    <property type="protein sequence ID" value="KAJ7522224.1"/>
    <property type="molecule type" value="Genomic_DNA"/>
</dbReference>